<protein>
    <submittedName>
        <fullName evidence="1">Uncharacterized protein</fullName>
    </submittedName>
</protein>
<evidence type="ECO:0000313" key="1">
    <source>
        <dbReference type="EMBL" id="AQU67368.1"/>
    </source>
</evidence>
<gene>
    <name evidence="1" type="ORF">BBN63_15035</name>
</gene>
<dbReference type="Proteomes" id="UP000189677">
    <property type="component" value="Chromosome"/>
</dbReference>
<accession>A0A1U9QSX0</accession>
<keyword evidence="2" id="KW-1185">Reference proteome</keyword>
<organism evidence="1 2">
    <name type="scientific">Streptomyces niveus</name>
    <name type="common">Streptomyces spheroides</name>
    <dbReference type="NCBI Taxonomy" id="193462"/>
    <lineage>
        <taxon>Bacteria</taxon>
        <taxon>Bacillati</taxon>
        <taxon>Actinomycetota</taxon>
        <taxon>Actinomycetes</taxon>
        <taxon>Kitasatosporales</taxon>
        <taxon>Streptomycetaceae</taxon>
        <taxon>Streptomyces</taxon>
    </lineage>
</organism>
<dbReference type="OrthoDB" id="4191005at2"/>
<dbReference type="AlphaFoldDB" id="A0A1U9QSX0"/>
<dbReference type="KEGG" id="snw:BBN63_15035"/>
<evidence type="ECO:0000313" key="2">
    <source>
        <dbReference type="Proteomes" id="UP000189677"/>
    </source>
</evidence>
<reference evidence="1 2" key="1">
    <citation type="submission" date="2016-11" db="EMBL/GenBank/DDBJ databases">
        <title>Complete genome sequence of Streptomyces niveus SCSIO 3406.</title>
        <authorList>
            <person name="Zhu Q."/>
            <person name="Cheng W."/>
            <person name="Song Y."/>
            <person name="Li Q."/>
            <person name="Ju J."/>
        </authorList>
    </citation>
    <scope>NUCLEOTIDE SEQUENCE [LARGE SCALE GENOMIC DNA]</scope>
    <source>
        <strain evidence="1 2">SCSIO 3406</strain>
    </source>
</reference>
<proteinExistence type="predicted"/>
<sequence length="143" mass="14934">MARSRNGARNRLGVLCDQLTRHGSMTAEIEAAGAGPQLRELLDLVRSGAATAEGGREKELLDTIEDACVRHGLSALDVREYGNARLPLGFGLPPEEQVARAWVCPWGNCGRVVLPGTGATGVTDASTPTCAAGGEPLRAYPAP</sequence>
<name>A0A1U9QSX0_STRNV</name>
<dbReference type="RefSeq" id="WP_078075925.1">
    <property type="nucleotide sequence ID" value="NZ_CP018047.1"/>
</dbReference>
<dbReference type="EMBL" id="CP018047">
    <property type="protein sequence ID" value="AQU67368.1"/>
    <property type="molecule type" value="Genomic_DNA"/>
</dbReference>